<evidence type="ECO:0000259" key="1">
    <source>
        <dbReference type="PROSITE" id="PS51186"/>
    </source>
</evidence>
<dbReference type="NCBIfam" id="NF040501">
    <property type="entry name" value="resist_ArsN2"/>
    <property type="match status" value="1"/>
</dbReference>
<gene>
    <name evidence="2" type="ORF">DLM77_07420</name>
</gene>
<dbReference type="InterPro" id="IPR000182">
    <property type="entry name" value="GNAT_dom"/>
</dbReference>
<dbReference type="PROSITE" id="PS51186">
    <property type="entry name" value="GNAT"/>
    <property type="match status" value="1"/>
</dbReference>
<name>A0ABX9M5Q5_9LEPT</name>
<dbReference type="InterPro" id="IPR016181">
    <property type="entry name" value="Acyl_CoA_acyltransferase"/>
</dbReference>
<dbReference type="CDD" id="cd04301">
    <property type="entry name" value="NAT_SF"/>
    <property type="match status" value="1"/>
</dbReference>
<keyword evidence="3" id="KW-1185">Reference proteome</keyword>
<protein>
    <recommendedName>
        <fullName evidence="1">N-acetyltransferase domain-containing protein</fullName>
    </recommendedName>
</protein>
<accession>A0ABX9M5Q5</accession>
<evidence type="ECO:0000313" key="2">
    <source>
        <dbReference type="EMBL" id="RHX80707.1"/>
    </source>
</evidence>
<sequence length="146" mass="16336">MSEKTILRKPNLAEIIPLLQSANLPTEDLHRLDLDHFFGIEKDSNLVGIIGLEPIGRFGLLRSLAVSEGFRNQGIGTELIRKLLSYAKSIGIERLFLLTNGAEEYFSIFGFSKVERNEVPAEISQTEEFSKLCPAHSSVMCRILSE</sequence>
<organism evidence="2 3">
    <name type="scientific">Leptospira yasudae</name>
    <dbReference type="NCBI Taxonomy" id="2202201"/>
    <lineage>
        <taxon>Bacteria</taxon>
        <taxon>Pseudomonadati</taxon>
        <taxon>Spirochaetota</taxon>
        <taxon>Spirochaetia</taxon>
        <taxon>Leptospirales</taxon>
        <taxon>Leptospiraceae</taxon>
        <taxon>Leptospira</taxon>
    </lineage>
</organism>
<dbReference type="Proteomes" id="UP000285569">
    <property type="component" value="Unassembled WGS sequence"/>
</dbReference>
<dbReference type="RefSeq" id="WP_118955418.1">
    <property type="nucleotide sequence ID" value="NZ_QHCR01000003.1"/>
</dbReference>
<proteinExistence type="predicted"/>
<evidence type="ECO:0000313" key="3">
    <source>
        <dbReference type="Proteomes" id="UP000285569"/>
    </source>
</evidence>
<dbReference type="Gene3D" id="3.40.630.30">
    <property type="match status" value="1"/>
</dbReference>
<comment type="caution">
    <text evidence="2">The sequence shown here is derived from an EMBL/GenBank/DDBJ whole genome shotgun (WGS) entry which is preliminary data.</text>
</comment>
<dbReference type="SUPFAM" id="SSF55729">
    <property type="entry name" value="Acyl-CoA N-acyltransferases (Nat)"/>
    <property type="match status" value="1"/>
</dbReference>
<feature type="domain" description="N-acetyltransferase" evidence="1">
    <location>
        <begin position="1"/>
        <end position="134"/>
    </location>
</feature>
<reference evidence="3" key="1">
    <citation type="submission" date="2018-05" db="EMBL/GenBank/DDBJ databases">
        <title>Leptospira yasudae sp. nov. and Leptospira stimsonii sp. nov., two pathogenic species of the genus Leptospira isolated from environmental sources.</title>
        <authorList>
            <person name="Casanovas-Massana A."/>
            <person name="Hamond C."/>
            <person name="Santos L.A."/>
            <person name="Hacker K.P."/>
            <person name="Balassiano I."/>
            <person name="Medeiros M.A."/>
            <person name="Reis M.G."/>
            <person name="Ko A.I."/>
            <person name="Wunder E.A."/>
        </authorList>
    </citation>
    <scope>NUCLEOTIDE SEQUENCE [LARGE SCALE GENOMIC DNA]</scope>
    <source>
        <strain evidence="3">B21</strain>
    </source>
</reference>
<dbReference type="EMBL" id="QHCR01000003">
    <property type="protein sequence ID" value="RHX80707.1"/>
    <property type="molecule type" value="Genomic_DNA"/>
</dbReference>
<dbReference type="Pfam" id="PF00583">
    <property type="entry name" value="Acetyltransf_1"/>
    <property type="match status" value="1"/>
</dbReference>
<reference evidence="2 3" key="2">
    <citation type="journal article" date="2020" name="Int. J. Syst. Evol. Microbiol.">
        <title>Leptospira yasudae sp. nov. and Leptospira stimsonii sp. nov., two new species of the pathogenic group isolated from environmental sources.</title>
        <authorList>
            <person name="Casanovas-Massana A."/>
            <person name="Hamond C."/>
            <person name="Santos L.A."/>
            <person name="de Oliveira D."/>
            <person name="Hacker K.P."/>
            <person name="Balassiano I."/>
            <person name="Costa F."/>
            <person name="Medeiros M.A."/>
            <person name="Reis M.G."/>
            <person name="Ko A.I."/>
            <person name="Wunder E.A."/>
        </authorList>
    </citation>
    <scope>NUCLEOTIDE SEQUENCE [LARGE SCALE GENOMIC DNA]</scope>
    <source>
        <strain evidence="2 3">B21</strain>
    </source>
</reference>